<protein>
    <submittedName>
        <fullName evidence="2">Uncharacterized protein</fullName>
    </submittedName>
</protein>
<dbReference type="RefSeq" id="WP_183966301.1">
    <property type="nucleotide sequence ID" value="NZ_BAABBZ010000007.1"/>
</dbReference>
<comment type="caution">
    <text evidence="2">The sequence shown here is derived from an EMBL/GenBank/DDBJ whole genome shotgun (WGS) entry which is preliminary data.</text>
</comment>
<evidence type="ECO:0000256" key="1">
    <source>
        <dbReference type="SAM" id="Phobius"/>
    </source>
</evidence>
<keyword evidence="1" id="KW-1133">Transmembrane helix</keyword>
<keyword evidence="3" id="KW-1185">Reference proteome</keyword>
<proteinExistence type="predicted"/>
<reference evidence="2 3" key="1">
    <citation type="submission" date="2020-08" db="EMBL/GenBank/DDBJ databases">
        <title>Genomic Encyclopedia of Type Strains, Phase IV (KMG-IV): sequencing the most valuable type-strain genomes for metagenomic binning, comparative biology and taxonomic classification.</title>
        <authorList>
            <person name="Goeker M."/>
        </authorList>
    </citation>
    <scope>NUCLEOTIDE SEQUENCE [LARGE SCALE GENOMIC DNA]</scope>
    <source>
        <strain evidence="2 3">DSM 102235</strain>
    </source>
</reference>
<feature type="transmembrane region" description="Helical" evidence="1">
    <location>
        <begin position="12"/>
        <end position="32"/>
    </location>
</feature>
<keyword evidence="1" id="KW-0812">Transmembrane</keyword>
<evidence type="ECO:0000313" key="3">
    <source>
        <dbReference type="Proteomes" id="UP000541426"/>
    </source>
</evidence>
<accession>A0A7W6DN10</accession>
<dbReference type="AlphaFoldDB" id="A0A7W6DN10"/>
<sequence>MMLMLALTIDQIAAWVTAFILALAAAAIGGFLNPRSDLEGFDYLLCLGLTAVVASSAYGFAELAQSIGSGAAQ</sequence>
<dbReference type="EMBL" id="JACIEJ010000005">
    <property type="protein sequence ID" value="MBB3986151.1"/>
    <property type="molecule type" value="Genomic_DNA"/>
</dbReference>
<dbReference type="Proteomes" id="UP000541426">
    <property type="component" value="Unassembled WGS sequence"/>
</dbReference>
<evidence type="ECO:0000313" key="2">
    <source>
        <dbReference type="EMBL" id="MBB3986151.1"/>
    </source>
</evidence>
<organism evidence="2 3">
    <name type="scientific">Sagittula marina</name>
    <dbReference type="NCBI Taxonomy" id="943940"/>
    <lineage>
        <taxon>Bacteria</taxon>
        <taxon>Pseudomonadati</taxon>
        <taxon>Pseudomonadota</taxon>
        <taxon>Alphaproteobacteria</taxon>
        <taxon>Rhodobacterales</taxon>
        <taxon>Roseobacteraceae</taxon>
        <taxon>Sagittula</taxon>
    </lineage>
</organism>
<keyword evidence="1" id="KW-0472">Membrane</keyword>
<gene>
    <name evidence="2" type="ORF">GGQ68_002489</name>
</gene>
<feature type="transmembrane region" description="Helical" evidence="1">
    <location>
        <begin position="44"/>
        <end position="61"/>
    </location>
</feature>
<name>A0A7W6DN10_9RHOB</name>